<dbReference type="EMBL" id="BAABHY010000006">
    <property type="protein sequence ID" value="GAA5113752.1"/>
    <property type="molecule type" value="Genomic_DNA"/>
</dbReference>
<feature type="transmembrane region" description="Helical" evidence="6">
    <location>
        <begin position="108"/>
        <end position="129"/>
    </location>
</feature>
<dbReference type="Pfam" id="PF01810">
    <property type="entry name" value="LysE"/>
    <property type="match status" value="1"/>
</dbReference>
<reference evidence="8" key="1">
    <citation type="journal article" date="2019" name="Int. J. Syst. Evol. Microbiol.">
        <title>The Global Catalogue of Microorganisms (GCM) 10K type strain sequencing project: providing services to taxonomists for standard genome sequencing and annotation.</title>
        <authorList>
            <consortium name="The Broad Institute Genomics Platform"/>
            <consortium name="The Broad Institute Genome Sequencing Center for Infectious Disease"/>
            <person name="Wu L."/>
            <person name="Ma J."/>
        </authorList>
    </citation>
    <scope>NUCLEOTIDE SEQUENCE [LARGE SCALE GENOMIC DNA]</scope>
    <source>
        <strain evidence="8">JCM 18050</strain>
    </source>
</reference>
<dbReference type="InterPro" id="IPR001123">
    <property type="entry name" value="LeuE-type"/>
</dbReference>
<evidence type="ECO:0000256" key="3">
    <source>
        <dbReference type="ARBA" id="ARBA00022692"/>
    </source>
</evidence>
<evidence type="ECO:0000256" key="5">
    <source>
        <dbReference type="ARBA" id="ARBA00023136"/>
    </source>
</evidence>
<protein>
    <submittedName>
        <fullName evidence="7">LysE/ArgO family amino acid transporter</fullName>
    </submittedName>
</protein>
<gene>
    <name evidence="7" type="ORF">GCM10023211_22340</name>
</gene>
<evidence type="ECO:0000256" key="4">
    <source>
        <dbReference type="ARBA" id="ARBA00022989"/>
    </source>
</evidence>
<feature type="transmembrane region" description="Helical" evidence="6">
    <location>
        <begin position="149"/>
        <end position="170"/>
    </location>
</feature>
<dbReference type="RefSeq" id="WP_345492248.1">
    <property type="nucleotide sequence ID" value="NZ_BAABHY010000006.1"/>
</dbReference>
<evidence type="ECO:0000313" key="7">
    <source>
        <dbReference type="EMBL" id="GAA5113752.1"/>
    </source>
</evidence>
<dbReference type="Proteomes" id="UP001500171">
    <property type="component" value="Unassembled WGS sequence"/>
</dbReference>
<proteinExistence type="predicted"/>
<dbReference type="PANTHER" id="PTHR30086">
    <property type="entry name" value="ARGININE EXPORTER PROTEIN ARGO"/>
    <property type="match status" value="1"/>
</dbReference>
<keyword evidence="4 6" id="KW-1133">Transmembrane helix</keyword>
<feature type="transmembrane region" description="Helical" evidence="6">
    <location>
        <begin position="6"/>
        <end position="27"/>
    </location>
</feature>
<sequence>MLFTLLKGFTVSISLICAIGAQNAFVLKQGLLKNNIFWVCTVCFLCDFLLMCLGVFGVGEIISANNVLLITLTLAGAIFLFTYGFLSFRSAFKGLSQLSVQNGRTNKISVLSSITATLGITLLNPHVYLDTVVIIGGVSVTLASSMEKLAFVTGTLLASLIWFYSLGYGAQKLSVYFTRPKVWQVIEFCIGVLMWAIALSLLFFLYTQFIS</sequence>
<keyword evidence="3 6" id="KW-0812">Transmembrane</keyword>
<evidence type="ECO:0000256" key="2">
    <source>
        <dbReference type="ARBA" id="ARBA00022475"/>
    </source>
</evidence>
<accession>A0ABP9NET2</accession>
<keyword evidence="5 6" id="KW-0472">Membrane</keyword>
<dbReference type="PANTHER" id="PTHR30086:SF20">
    <property type="entry name" value="ARGININE EXPORTER PROTEIN ARGO-RELATED"/>
    <property type="match status" value="1"/>
</dbReference>
<keyword evidence="2" id="KW-1003">Cell membrane</keyword>
<evidence type="ECO:0000313" key="8">
    <source>
        <dbReference type="Proteomes" id="UP001500171"/>
    </source>
</evidence>
<feature type="transmembrane region" description="Helical" evidence="6">
    <location>
        <begin position="68"/>
        <end position="88"/>
    </location>
</feature>
<evidence type="ECO:0000256" key="6">
    <source>
        <dbReference type="SAM" id="Phobius"/>
    </source>
</evidence>
<name>A0ABP9NET2_9GAMM</name>
<feature type="transmembrane region" description="Helical" evidence="6">
    <location>
        <begin position="36"/>
        <end position="56"/>
    </location>
</feature>
<keyword evidence="8" id="KW-1185">Reference proteome</keyword>
<comment type="subcellular location">
    <subcellularLocation>
        <location evidence="1">Cell membrane</location>
        <topology evidence="1">Multi-pass membrane protein</topology>
    </subcellularLocation>
</comment>
<evidence type="ECO:0000256" key="1">
    <source>
        <dbReference type="ARBA" id="ARBA00004651"/>
    </source>
</evidence>
<feature type="transmembrane region" description="Helical" evidence="6">
    <location>
        <begin position="182"/>
        <end position="206"/>
    </location>
</feature>
<organism evidence="7 8">
    <name type="scientific">Orbus sasakiae</name>
    <dbReference type="NCBI Taxonomy" id="1078475"/>
    <lineage>
        <taxon>Bacteria</taxon>
        <taxon>Pseudomonadati</taxon>
        <taxon>Pseudomonadota</taxon>
        <taxon>Gammaproteobacteria</taxon>
        <taxon>Orbales</taxon>
        <taxon>Orbaceae</taxon>
        <taxon>Orbus</taxon>
    </lineage>
</organism>
<comment type="caution">
    <text evidence="7">The sequence shown here is derived from an EMBL/GenBank/DDBJ whole genome shotgun (WGS) entry which is preliminary data.</text>
</comment>